<evidence type="ECO:0000313" key="3">
    <source>
        <dbReference type="Proteomes" id="UP000652219"/>
    </source>
</evidence>
<evidence type="ECO:0000256" key="1">
    <source>
        <dbReference type="SAM" id="SignalP"/>
    </source>
</evidence>
<protein>
    <submittedName>
        <fullName evidence="2">Uncharacterized protein</fullName>
    </submittedName>
</protein>
<dbReference type="AlphaFoldDB" id="A0A8H6N142"/>
<accession>A0A8H6N142</accession>
<evidence type="ECO:0000313" key="2">
    <source>
        <dbReference type="EMBL" id="KAF6816499.1"/>
    </source>
</evidence>
<dbReference type="EMBL" id="WIGN01000027">
    <property type="protein sequence ID" value="KAF6816499.1"/>
    <property type="molecule type" value="Genomic_DNA"/>
</dbReference>
<feature type="signal peptide" evidence="1">
    <location>
        <begin position="1"/>
        <end position="16"/>
    </location>
</feature>
<dbReference type="Proteomes" id="UP000652219">
    <property type="component" value="Unassembled WGS sequence"/>
</dbReference>
<name>A0A8H6N142_9PEZI</name>
<keyword evidence="3" id="KW-1185">Reference proteome</keyword>
<comment type="caution">
    <text evidence="2">The sequence shown here is derived from an EMBL/GenBank/DDBJ whole genome shotgun (WGS) entry which is preliminary data.</text>
</comment>
<feature type="chain" id="PRO_5034517754" evidence="1">
    <location>
        <begin position="17"/>
        <end position="67"/>
    </location>
</feature>
<proteinExistence type="predicted"/>
<gene>
    <name evidence="2" type="ORF">CSOJ01_02881</name>
</gene>
<reference evidence="2 3" key="1">
    <citation type="journal article" date="2020" name="Phytopathology">
        <title>Genome Sequence Resources of Colletotrichum truncatum, C. plurivorum, C. musicola, and C. sojae: Four Species Pathogenic to Soybean (Glycine max).</title>
        <authorList>
            <person name="Rogerio F."/>
            <person name="Boufleur T.R."/>
            <person name="Ciampi-Guillardi M."/>
            <person name="Sukno S.A."/>
            <person name="Thon M.R."/>
            <person name="Massola Junior N.S."/>
            <person name="Baroncelli R."/>
        </authorList>
    </citation>
    <scope>NUCLEOTIDE SEQUENCE [LARGE SCALE GENOMIC DNA]</scope>
    <source>
        <strain evidence="2 3">LFN0009</strain>
    </source>
</reference>
<organism evidence="2 3">
    <name type="scientific">Colletotrichum sojae</name>
    <dbReference type="NCBI Taxonomy" id="2175907"/>
    <lineage>
        <taxon>Eukaryota</taxon>
        <taxon>Fungi</taxon>
        <taxon>Dikarya</taxon>
        <taxon>Ascomycota</taxon>
        <taxon>Pezizomycotina</taxon>
        <taxon>Sordariomycetes</taxon>
        <taxon>Hypocreomycetidae</taxon>
        <taxon>Glomerellales</taxon>
        <taxon>Glomerellaceae</taxon>
        <taxon>Colletotrichum</taxon>
        <taxon>Colletotrichum orchidearum species complex</taxon>
    </lineage>
</organism>
<keyword evidence="1" id="KW-0732">Signal</keyword>
<sequence length="67" mass="7400">MKFLHSLLIFAATVLAANPQLLGGLHDRAVYPEEGEVCCRRDGAKNCVSGLLPPPLFGWVYQKDEKD</sequence>